<comment type="caution">
    <text evidence="1">The sequence shown here is derived from an EMBL/GenBank/DDBJ whole genome shotgun (WGS) entry which is preliminary data.</text>
</comment>
<organism evidence="1 2">
    <name type="scientific">Stieleria varia</name>
    <dbReference type="NCBI Taxonomy" id="2528005"/>
    <lineage>
        <taxon>Bacteria</taxon>
        <taxon>Pseudomonadati</taxon>
        <taxon>Planctomycetota</taxon>
        <taxon>Planctomycetia</taxon>
        <taxon>Pirellulales</taxon>
        <taxon>Pirellulaceae</taxon>
        <taxon>Stieleria</taxon>
    </lineage>
</organism>
<dbReference type="Proteomes" id="UP000320176">
    <property type="component" value="Unassembled WGS sequence"/>
</dbReference>
<dbReference type="EMBL" id="SJPN01000001">
    <property type="protein sequence ID" value="TWU08070.1"/>
    <property type="molecule type" value="Genomic_DNA"/>
</dbReference>
<proteinExistence type="predicted"/>
<sequence>MCLLHRAKTVRSEHSTPSSNIWRRADGWSYRTADISRHAIASGSYASNREPGAIESVPLRKLIAPAIFLVFTSTTRERVNRLFVLLFTRLRVVLVFCWKFNVKPCVLSGTLSIALRLMEYPD</sequence>
<accession>A0A5C6B7Z1</accession>
<reference evidence="1 2" key="1">
    <citation type="submission" date="2019-02" db="EMBL/GenBank/DDBJ databases">
        <title>Deep-cultivation of Planctomycetes and their phenomic and genomic characterization uncovers novel biology.</title>
        <authorList>
            <person name="Wiegand S."/>
            <person name="Jogler M."/>
            <person name="Boedeker C."/>
            <person name="Pinto D."/>
            <person name="Vollmers J."/>
            <person name="Rivas-Marin E."/>
            <person name="Kohn T."/>
            <person name="Peeters S.H."/>
            <person name="Heuer A."/>
            <person name="Rast P."/>
            <person name="Oberbeckmann S."/>
            <person name="Bunk B."/>
            <person name="Jeske O."/>
            <person name="Meyerdierks A."/>
            <person name="Storesund J.E."/>
            <person name="Kallscheuer N."/>
            <person name="Luecker S."/>
            <person name="Lage O.M."/>
            <person name="Pohl T."/>
            <person name="Merkel B.J."/>
            <person name="Hornburger P."/>
            <person name="Mueller R.-W."/>
            <person name="Bruemmer F."/>
            <person name="Labrenz M."/>
            <person name="Spormann A.M."/>
            <person name="Op Den Camp H."/>
            <person name="Overmann J."/>
            <person name="Amann R."/>
            <person name="Jetten M.S.M."/>
            <person name="Mascher T."/>
            <person name="Medema M.H."/>
            <person name="Devos D.P."/>
            <person name="Kaster A.-K."/>
            <person name="Ovreas L."/>
            <person name="Rohde M."/>
            <person name="Galperin M.Y."/>
            <person name="Jogler C."/>
        </authorList>
    </citation>
    <scope>NUCLEOTIDE SEQUENCE [LARGE SCALE GENOMIC DNA]</scope>
    <source>
        <strain evidence="1 2">Pla52n</strain>
    </source>
</reference>
<evidence type="ECO:0000313" key="2">
    <source>
        <dbReference type="Proteomes" id="UP000320176"/>
    </source>
</evidence>
<dbReference type="AlphaFoldDB" id="A0A5C6B7Z1"/>
<name>A0A5C6B7Z1_9BACT</name>
<evidence type="ECO:0000313" key="1">
    <source>
        <dbReference type="EMBL" id="TWU08070.1"/>
    </source>
</evidence>
<protein>
    <submittedName>
        <fullName evidence="1">Uncharacterized protein</fullName>
    </submittedName>
</protein>
<keyword evidence="2" id="KW-1185">Reference proteome</keyword>
<gene>
    <name evidence="1" type="ORF">Pla52n_06510</name>
</gene>